<organism evidence="2 3">
    <name type="scientific">Candidatus Amulumruptor caecigallinarius</name>
    <dbReference type="NCBI Taxonomy" id="2109911"/>
    <lineage>
        <taxon>Bacteria</taxon>
        <taxon>Pseudomonadati</taxon>
        <taxon>Bacteroidota</taxon>
        <taxon>Bacteroidia</taxon>
        <taxon>Bacteroidales</taxon>
        <taxon>Muribaculaceae</taxon>
        <taxon>Candidatus Amulumruptor</taxon>
    </lineage>
</organism>
<sequence>MSKPALSAIICSINPHEFKRIESNLKETAGRSSVEVLGFDNRELKWGICKVYNHLASKAQSDKLLFIHEDVIFKSYGWADEVLEKLDDPSTGVIGFAGSTYKTRAYSGWYIASKPEAMRGNVLSNYKPQSILSEEKQ</sequence>
<accession>A0A921EAH1</accession>
<dbReference type="InterPro" id="IPR029044">
    <property type="entry name" value="Nucleotide-diphossugar_trans"/>
</dbReference>
<reference evidence="2" key="1">
    <citation type="journal article" date="2021" name="PeerJ">
        <title>Extensive microbial diversity within the chicken gut microbiome revealed by metagenomics and culture.</title>
        <authorList>
            <person name="Gilroy R."/>
            <person name="Ravi A."/>
            <person name="Getino M."/>
            <person name="Pursley I."/>
            <person name="Horton D.L."/>
            <person name="Alikhan N.F."/>
            <person name="Baker D."/>
            <person name="Gharbi K."/>
            <person name="Hall N."/>
            <person name="Watson M."/>
            <person name="Adriaenssens E.M."/>
            <person name="Foster-Nyarko E."/>
            <person name="Jarju S."/>
            <person name="Secka A."/>
            <person name="Antonio M."/>
            <person name="Oren A."/>
            <person name="Chaudhuri R.R."/>
            <person name="La Ragione R."/>
            <person name="Hildebrand F."/>
            <person name="Pallen M.J."/>
        </authorList>
    </citation>
    <scope>NUCLEOTIDE SEQUENCE</scope>
    <source>
        <strain evidence="2">4100</strain>
    </source>
</reference>
<dbReference type="Gene3D" id="3.90.550.10">
    <property type="entry name" value="Spore Coat Polysaccharide Biosynthesis Protein SpsA, Chain A"/>
    <property type="match status" value="1"/>
</dbReference>
<reference evidence="2" key="2">
    <citation type="submission" date="2021-09" db="EMBL/GenBank/DDBJ databases">
        <authorList>
            <person name="Gilroy R."/>
        </authorList>
    </citation>
    <scope>NUCLEOTIDE SEQUENCE</scope>
    <source>
        <strain evidence="2">4100</strain>
    </source>
</reference>
<proteinExistence type="predicted"/>
<dbReference type="AlphaFoldDB" id="A0A921EAH1"/>
<evidence type="ECO:0000259" key="1">
    <source>
        <dbReference type="Pfam" id="PF13712"/>
    </source>
</evidence>
<comment type="caution">
    <text evidence="2">The sequence shown here is derived from an EMBL/GenBank/DDBJ whole genome shotgun (WGS) entry which is preliminary data.</text>
</comment>
<feature type="non-terminal residue" evidence="2">
    <location>
        <position position="137"/>
    </location>
</feature>
<dbReference type="Pfam" id="PF13712">
    <property type="entry name" value="Glyco_tranf_2_5"/>
    <property type="match status" value="1"/>
</dbReference>
<feature type="domain" description="Streptomycin biosynthesis protein StrF" evidence="1">
    <location>
        <begin position="9"/>
        <end position="131"/>
    </location>
</feature>
<gene>
    <name evidence="2" type="ORF">K8V47_09200</name>
</gene>
<dbReference type="Proteomes" id="UP000711407">
    <property type="component" value="Unassembled WGS sequence"/>
</dbReference>
<evidence type="ECO:0000313" key="3">
    <source>
        <dbReference type="Proteomes" id="UP000711407"/>
    </source>
</evidence>
<protein>
    <submittedName>
        <fullName evidence="2">Glycosyltransferase family protein</fullName>
    </submittedName>
</protein>
<dbReference type="EMBL" id="DYXT01000047">
    <property type="protein sequence ID" value="HJE39917.1"/>
    <property type="molecule type" value="Genomic_DNA"/>
</dbReference>
<dbReference type="InterPro" id="IPR059123">
    <property type="entry name" value="StrF_dom"/>
</dbReference>
<evidence type="ECO:0000313" key="2">
    <source>
        <dbReference type="EMBL" id="HJE39917.1"/>
    </source>
</evidence>
<name>A0A921EAH1_9BACT</name>